<dbReference type="AlphaFoldDB" id="A0ABD5RDI8"/>
<proteinExistence type="predicted"/>
<dbReference type="Pfam" id="PF24336">
    <property type="entry name" value="DUF7504"/>
    <property type="match status" value="1"/>
</dbReference>
<reference evidence="1 2" key="1">
    <citation type="journal article" date="2019" name="Int. J. Syst. Evol. Microbiol.">
        <title>The Global Catalogue of Microorganisms (GCM) 10K type strain sequencing project: providing services to taxonomists for standard genome sequencing and annotation.</title>
        <authorList>
            <consortium name="The Broad Institute Genomics Platform"/>
            <consortium name="The Broad Institute Genome Sequencing Center for Infectious Disease"/>
            <person name="Wu L."/>
            <person name="Ma J."/>
        </authorList>
    </citation>
    <scope>NUCLEOTIDE SEQUENCE [LARGE SCALE GENOMIC DNA]</scope>
    <source>
        <strain evidence="1 2">CGMCC 1.12237</strain>
    </source>
</reference>
<organism evidence="1 2">
    <name type="scientific">Salinirubrum litoreum</name>
    <dbReference type="NCBI Taxonomy" id="1126234"/>
    <lineage>
        <taxon>Archaea</taxon>
        <taxon>Methanobacteriati</taxon>
        <taxon>Methanobacteriota</taxon>
        <taxon>Stenosarchaea group</taxon>
        <taxon>Halobacteria</taxon>
        <taxon>Halobacteriales</taxon>
        <taxon>Haloferacaceae</taxon>
        <taxon>Salinirubrum</taxon>
    </lineage>
</organism>
<protein>
    <recommendedName>
        <fullName evidence="3">DUF835 domain-containing protein</fullName>
    </recommendedName>
</protein>
<gene>
    <name evidence="1" type="ORF">ACFPJ5_14045</name>
</gene>
<accession>A0ABD5RDI8</accession>
<dbReference type="InterPro" id="IPR055927">
    <property type="entry name" value="DUF7504"/>
</dbReference>
<evidence type="ECO:0000313" key="2">
    <source>
        <dbReference type="Proteomes" id="UP001596201"/>
    </source>
</evidence>
<name>A0ABD5RDI8_9EURY</name>
<evidence type="ECO:0008006" key="3">
    <source>
        <dbReference type="Google" id="ProtNLM"/>
    </source>
</evidence>
<keyword evidence="2" id="KW-1185">Reference proteome</keyword>
<sequence length="193" mass="21182">MSVDETAARNLLVFASAMSDAKDGLCHDLLGGTPPETLDVLQVSYTRPPDRLLAEWREHHDDLPANYRLVDVGARARAPGATESDRTPDGVTVTRANPNDLTGLAMEWRNAFNDFARTDNDVVVCLDSVTAMLQYVSVEEAYRFVHMATGQIHELAGRAHFHLDPDAHDDQTISTMKTAFDGLRDADGETASN</sequence>
<dbReference type="RefSeq" id="WP_227230290.1">
    <property type="nucleotide sequence ID" value="NZ_JAJCVJ010000002.1"/>
</dbReference>
<comment type="caution">
    <text evidence="1">The sequence shown here is derived from an EMBL/GenBank/DDBJ whole genome shotgun (WGS) entry which is preliminary data.</text>
</comment>
<dbReference type="EMBL" id="JBHSKX010000002">
    <property type="protein sequence ID" value="MFC5368053.1"/>
    <property type="molecule type" value="Genomic_DNA"/>
</dbReference>
<evidence type="ECO:0000313" key="1">
    <source>
        <dbReference type="EMBL" id="MFC5368053.1"/>
    </source>
</evidence>
<dbReference type="Proteomes" id="UP001596201">
    <property type="component" value="Unassembled WGS sequence"/>
</dbReference>